<gene>
    <name evidence="4" type="ORF">EYF70_15190</name>
    <name evidence="3" type="ORF">GCM10007387_54320</name>
</gene>
<dbReference type="Pfam" id="PF00583">
    <property type="entry name" value="Acetyltransf_1"/>
    <property type="match status" value="1"/>
</dbReference>
<evidence type="ECO:0000256" key="1">
    <source>
        <dbReference type="ARBA" id="ARBA00022679"/>
    </source>
</evidence>
<keyword evidence="1" id="KW-0808">Transferase</keyword>
<organism evidence="3 6">
    <name type="scientific">Pseudoduganella albidiflava</name>
    <dbReference type="NCBI Taxonomy" id="321983"/>
    <lineage>
        <taxon>Bacteria</taxon>
        <taxon>Pseudomonadati</taxon>
        <taxon>Pseudomonadota</taxon>
        <taxon>Betaproteobacteria</taxon>
        <taxon>Burkholderiales</taxon>
        <taxon>Oxalobacteraceae</taxon>
        <taxon>Telluria group</taxon>
        <taxon>Pseudoduganella</taxon>
    </lineage>
</organism>
<feature type="domain" description="N-acetyltransferase" evidence="2">
    <location>
        <begin position="1"/>
        <end position="153"/>
    </location>
</feature>
<protein>
    <submittedName>
        <fullName evidence="3">N-acetyltransferase</fullName>
    </submittedName>
</protein>
<evidence type="ECO:0000313" key="6">
    <source>
        <dbReference type="Proteomes" id="UP000628442"/>
    </source>
</evidence>
<evidence type="ECO:0000313" key="5">
    <source>
        <dbReference type="Proteomes" id="UP000292307"/>
    </source>
</evidence>
<dbReference type="EMBL" id="BMWV01000019">
    <property type="protein sequence ID" value="GGY65142.1"/>
    <property type="molecule type" value="Genomic_DNA"/>
</dbReference>
<dbReference type="InterPro" id="IPR016181">
    <property type="entry name" value="Acyl_CoA_acyltransferase"/>
</dbReference>
<dbReference type="SUPFAM" id="SSF55729">
    <property type="entry name" value="Acyl-CoA N-acyltransferases (Nat)"/>
    <property type="match status" value="1"/>
</dbReference>
<proteinExistence type="predicted"/>
<dbReference type="Proteomes" id="UP000292307">
    <property type="component" value="Chromosome"/>
</dbReference>
<reference evidence="3" key="1">
    <citation type="journal article" date="2014" name="Int. J. Syst. Evol. Microbiol.">
        <title>Complete genome sequence of Corynebacterium casei LMG S-19264T (=DSM 44701T), isolated from a smear-ripened cheese.</title>
        <authorList>
            <consortium name="US DOE Joint Genome Institute (JGI-PGF)"/>
            <person name="Walter F."/>
            <person name="Albersmeier A."/>
            <person name="Kalinowski J."/>
            <person name="Ruckert C."/>
        </authorList>
    </citation>
    <scope>NUCLEOTIDE SEQUENCE</scope>
    <source>
        <strain evidence="3">KCTC 12343</strain>
    </source>
</reference>
<evidence type="ECO:0000313" key="4">
    <source>
        <dbReference type="EMBL" id="QBI02049.1"/>
    </source>
</evidence>
<keyword evidence="5" id="KW-1185">Reference proteome</keyword>
<name>A0A411WZA9_9BURK</name>
<dbReference type="RefSeq" id="WP_131146165.1">
    <property type="nucleotide sequence ID" value="NZ_BMWV01000019.1"/>
</dbReference>
<reference evidence="3" key="3">
    <citation type="submission" date="2022-12" db="EMBL/GenBank/DDBJ databases">
        <authorList>
            <person name="Sun Q."/>
            <person name="Kim S."/>
        </authorList>
    </citation>
    <scope>NUCLEOTIDE SEQUENCE</scope>
    <source>
        <strain evidence="3">KCTC 12343</strain>
    </source>
</reference>
<dbReference type="InterPro" id="IPR050769">
    <property type="entry name" value="NAT_camello-type"/>
</dbReference>
<dbReference type="EMBL" id="CP036401">
    <property type="protein sequence ID" value="QBI02049.1"/>
    <property type="molecule type" value="Genomic_DNA"/>
</dbReference>
<dbReference type="AlphaFoldDB" id="A0A411WZA9"/>
<dbReference type="PANTHER" id="PTHR13947">
    <property type="entry name" value="GNAT FAMILY N-ACETYLTRANSFERASE"/>
    <property type="match status" value="1"/>
</dbReference>
<dbReference type="Proteomes" id="UP000628442">
    <property type="component" value="Unassembled WGS sequence"/>
</dbReference>
<dbReference type="OrthoDB" id="5292888at2"/>
<evidence type="ECO:0000313" key="3">
    <source>
        <dbReference type="EMBL" id="GGY65142.1"/>
    </source>
</evidence>
<evidence type="ECO:0000259" key="2">
    <source>
        <dbReference type="PROSITE" id="PS51186"/>
    </source>
</evidence>
<dbReference type="InterPro" id="IPR000182">
    <property type="entry name" value="GNAT_dom"/>
</dbReference>
<dbReference type="PROSITE" id="PS51186">
    <property type="entry name" value="GNAT"/>
    <property type="match status" value="1"/>
</dbReference>
<accession>A0A411WZA9</accession>
<reference evidence="4 5" key="2">
    <citation type="submission" date="2019-02" db="EMBL/GenBank/DDBJ databases">
        <title>Draft Genome Sequences of Six Type Strains of the Genus Massilia.</title>
        <authorList>
            <person name="Miess H."/>
            <person name="Frediansyhah A."/>
            <person name="Gross H."/>
        </authorList>
    </citation>
    <scope>NUCLEOTIDE SEQUENCE [LARGE SCALE GENOMIC DNA]</scope>
    <source>
        <strain evidence="4 5">DSM 17472</strain>
    </source>
</reference>
<dbReference type="Gene3D" id="3.40.630.30">
    <property type="match status" value="1"/>
</dbReference>
<sequence>MHIRKARPTDNFDARAVVRKSLASFGLVADFDTLDAAIGAIGQPGSPNEIELVADIAGKVVGCLVIQRRSAACAKLFGFHVDAAMQGRGIGRALLSEAIAAAAKRSFTELQLETCGGMDAAIHLYESFGWKRGADPLPGSGGDRFYSLALMDQASVETGERALAKC</sequence>
<dbReference type="CDD" id="cd04301">
    <property type="entry name" value="NAT_SF"/>
    <property type="match status" value="1"/>
</dbReference>
<dbReference type="GO" id="GO:0008080">
    <property type="term" value="F:N-acetyltransferase activity"/>
    <property type="evidence" value="ECO:0007669"/>
    <property type="project" value="InterPro"/>
</dbReference>
<dbReference type="PANTHER" id="PTHR13947:SF37">
    <property type="entry name" value="LD18367P"/>
    <property type="match status" value="1"/>
</dbReference>